<proteinExistence type="predicted"/>
<comment type="caution">
    <text evidence="1">The sequence shown here is derived from an EMBL/GenBank/DDBJ whole genome shotgun (WGS) entry which is preliminary data.</text>
</comment>
<name>A0ACC2NZJ7_9HYME</name>
<protein>
    <submittedName>
        <fullName evidence="1">Uncharacterized protein</fullName>
    </submittedName>
</protein>
<dbReference type="Proteomes" id="UP001239111">
    <property type="component" value="Chromosome 2"/>
</dbReference>
<reference evidence="1" key="1">
    <citation type="submission" date="2023-04" db="EMBL/GenBank/DDBJ databases">
        <title>A chromosome-level genome assembly of the parasitoid wasp Eretmocerus hayati.</title>
        <authorList>
            <person name="Zhong Y."/>
            <person name="Liu S."/>
            <person name="Liu Y."/>
        </authorList>
    </citation>
    <scope>NUCLEOTIDE SEQUENCE</scope>
    <source>
        <strain evidence="1">ZJU_SS_LIU_2023</strain>
    </source>
</reference>
<keyword evidence="2" id="KW-1185">Reference proteome</keyword>
<sequence length="423" mass="46802">MKNLLLAMCALVCTHTNAEDEFGKNFNKTWTADKNVGIYWESSLNANLIDNVRAFIFVTCRNSGPPKLANCKIHAESPDLHDKTCPFQMKARSGYYLKVLDQGTDLAVVALPKNKVIILWSEGGNFENSLKPDPKFMHVTIIDTFDCSVVDVPILPHITFENWSGWILSQNKLELVFTNTTLCKNSKSCKVAYNLKGKIIGEPKPFSSSNVRFFGRYVSTNPRDTGLIIGGVSSTNPRINQITYIDPTGKERVLTNGSMTMSRVSVGFGMFIVCNLSDDKVQLNCTQNQLDSNKNSAFTIKSETKISEFAVTNLAGGGFLAGLADCNITLKIGAPDNPLALTTYNCTKFSLKQVINENFSRSIEFPLNLNCSRIRSTPLSIKIVENLTGFCIRFTCSQARPVSESISLYVKCVTENDVIMGIK</sequence>
<gene>
    <name evidence="1" type="ORF">QAD02_012059</name>
</gene>
<organism evidence="1 2">
    <name type="scientific">Eretmocerus hayati</name>
    <dbReference type="NCBI Taxonomy" id="131215"/>
    <lineage>
        <taxon>Eukaryota</taxon>
        <taxon>Metazoa</taxon>
        <taxon>Ecdysozoa</taxon>
        <taxon>Arthropoda</taxon>
        <taxon>Hexapoda</taxon>
        <taxon>Insecta</taxon>
        <taxon>Pterygota</taxon>
        <taxon>Neoptera</taxon>
        <taxon>Endopterygota</taxon>
        <taxon>Hymenoptera</taxon>
        <taxon>Apocrita</taxon>
        <taxon>Proctotrupomorpha</taxon>
        <taxon>Chalcidoidea</taxon>
        <taxon>Aphelinidae</taxon>
        <taxon>Aphelininae</taxon>
        <taxon>Eretmocerus</taxon>
    </lineage>
</organism>
<accession>A0ACC2NZJ7</accession>
<dbReference type="EMBL" id="CM056742">
    <property type="protein sequence ID" value="KAJ8676273.1"/>
    <property type="molecule type" value="Genomic_DNA"/>
</dbReference>
<evidence type="ECO:0000313" key="2">
    <source>
        <dbReference type="Proteomes" id="UP001239111"/>
    </source>
</evidence>
<evidence type="ECO:0000313" key="1">
    <source>
        <dbReference type="EMBL" id="KAJ8676273.1"/>
    </source>
</evidence>